<dbReference type="Pfam" id="PF02752">
    <property type="entry name" value="Arrestin_C"/>
    <property type="match status" value="1"/>
</dbReference>
<accession>G0P930</accession>
<dbReference type="InterPro" id="IPR014756">
    <property type="entry name" value="Ig_E-set"/>
</dbReference>
<name>G0P930_CAEBE</name>
<dbReference type="Proteomes" id="UP000008068">
    <property type="component" value="Unassembled WGS sequence"/>
</dbReference>
<sequence length="101" mass="11597">MSSNNFSILQTVPGVFCGNGRIEIECEFNKTISVPGESVAIKTRITNNSCKSIKGISFEITKNQNFHSHVFRKMDVLNGRVKVVLRWISPREPRWRKPMRC</sequence>
<reference evidence="3" key="1">
    <citation type="submission" date="2011-07" db="EMBL/GenBank/DDBJ databases">
        <authorList>
            <consortium name="Caenorhabditis brenneri Sequencing and Analysis Consortium"/>
            <person name="Wilson R.K."/>
        </authorList>
    </citation>
    <scope>NUCLEOTIDE SEQUENCE [LARGE SCALE GENOMIC DNA]</scope>
    <source>
        <strain evidence="3">PB2801</strain>
    </source>
</reference>
<dbReference type="AlphaFoldDB" id="G0P930"/>
<dbReference type="EMBL" id="GL380144">
    <property type="protein sequence ID" value="EGT48099.1"/>
    <property type="molecule type" value="Genomic_DNA"/>
</dbReference>
<gene>
    <name evidence="2" type="ORF">CAEBREN_10029</name>
</gene>
<dbReference type="Gene3D" id="2.60.40.640">
    <property type="match status" value="1"/>
</dbReference>
<dbReference type="InterPro" id="IPR014752">
    <property type="entry name" value="Arrestin-like_C"/>
</dbReference>
<protein>
    <recommendedName>
        <fullName evidence="1">Arrestin C-terminal-like domain-containing protein</fullName>
    </recommendedName>
</protein>
<evidence type="ECO:0000259" key="1">
    <source>
        <dbReference type="Pfam" id="PF02752"/>
    </source>
</evidence>
<evidence type="ECO:0000313" key="2">
    <source>
        <dbReference type="EMBL" id="EGT48099.1"/>
    </source>
</evidence>
<evidence type="ECO:0000313" key="3">
    <source>
        <dbReference type="Proteomes" id="UP000008068"/>
    </source>
</evidence>
<dbReference type="InParanoid" id="G0P930"/>
<organism evidence="3">
    <name type="scientific">Caenorhabditis brenneri</name>
    <name type="common">Nematode worm</name>
    <dbReference type="NCBI Taxonomy" id="135651"/>
    <lineage>
        <taxon>Eukaryota</taxon>
        <taxon>Metazoa</taxon>
        <taxon>Ecdysozoa</taxon>
        <taxon>Nematoda</taxon>
        <taxon>Chromadorea</taxon>
        <taxon>Rhabditida</taxon>
        <taxon>Rhabditina</taxon>
        <taxon>Rhabditomorpha</taxon>
        <taxon>Rhabditoidea</taxon>
        <taxon>Rhabditidae</taxon>
        <taxon>Peloderinae</taxon>
        <taxon>Caenorhabditis</taxon>
    </lineage>
</organism>
<dbReference type="SUPFAM" id="SSF81296">
    <property type="entry name" value="E set domains"/>
    <property type="match status" value="1"/>
</dbReference>
<dbReference type="InterPro" id="IPR011022">
    <property type="entry name" value="Arrestin_C-like"/>
</dbReference>
<feature type="domain" description="Arrestin C-terminal-like" evidence="1">
    <location>
        <begin position="19"/>
        <end position="69"/>
    </location>
</feature>
<proteinExistence type="predicted"/>
<dbReference type="HOGENOM" id="CLU_2294161_0_0_1"/>
<keyword evidence="3" id="KW-1185">Reference proteome</keyword>